<evidence type="ECO:0008006" key="4">
    <source>
        <dbReference type="Google" id="ProtNLM"/>
    </source>
</evidence>
<protein>
    <recommendedName>
        <fullName evidence="4">EKC/KEOPS complex subunit GON7</fullName>
    </recommendedName>
</protein>
<evidence type="ECO:0000313" key="3">
    <source>
        <dbReference type="Proteomes" id="UP001195769"/>
    </source>
</evidence>
<name>A0AAD4EBR1_9AGAM</name>
<dbReference type="AlphaFoldDB" id="A0AAD4EBR1"/>
<accession>A0AAD4EBR1</accession>
<sequence>MDVQSRELTVTYKIVPPPSAVAPPSLSQETTHRFPITVTSLPDLESQEDTESELKKYYTSLRASIAEARTKLGGELTAWRDAVGNAELGKEKSVKTEVDDEGEEEENTEE</sequence>
<dbReference type="Proteomes" id="UP001195769">
    <property type="component" value="Unassembled WGS sequence"/>
</dbReference>
<reference evidence="2" key="1">
    <citation type="journal article" date="2020" name="New Phytol.">
        <title>Comparative genomics reveals dynamic genome evolution in host specialist ectomycorrhizal fungi.</title>
        <authorList>
            <person name="Lofgren L.A."/>
            <person name="Nguyen N.H."/>
            <person name="Vilgalys R."/>
            <person name="Ruytinx J."/>
            <person name="Liao H.L."/>
            <person name="Branco S."/>
            <person name="Kuo A."/>
            <person name="LaButti K."/>
            <person name="Lipzen A."/>
            <person name="Andreopoulos W."/>
            <person name="Pangilinan J."/>
            <person name="Riley R."/>
            <person name="Hundley H."/>
            <person name="Na H."/>
            <person name="Barry K."/>
            <person name="Grigoriev I.V."/>
            <person name="Stajich J.E."/>
            <person name="Kennedy P.G."/>
        </authorList>
    </citation>
    <scope>NUCLEOTIDE SEQUENCE</scope>
    <source>
        <strain evidence="2">FC203</strain>
    </source>
</reference>
<keyword evidence="3" id="KW-1185">Reference proteome</keyword>
<feature type="compositionally biased region" description="Basic and acidic residues" evidence="1">
    <location>
        <begin position="88"/>
        <end position="97"/>
    </location>
</feature>
<feature type="region of interest" description="Disordered" evidence="1">
    <location>
        <begin position="84"/>
        <end position="110"/>
    </location>
</feature>
<evidence type="ECO:0000256" key="1">
    <source>
        <dbReference type="SAM" id="MobiDB-lite"/>
    </source>
</evidence>
<dbReference type="EMBL" id="JABBWK010000013">
    <property type="protein sequence ID" value="KAG1903246.1"/>
    <property type="molecule type" value="Genomic_DNA"/>
</dbReference>
<gene>
    <name evidence="2" type="ORF">F5891DRAFT_1185391</name>
</gene>
<proteinExistence type="predicted"/>
<organism evidence="2 3">
    <name type="scientific">Suillus fuscotomentosus</name>
    <dbReference type="NCBI Taxonomy" id="1912939"/>
    <lineage>
        <taxon>Eukaryota</taxon>
        <taxon>Fungi</taxon>
        <taxon>Dikarya</taxon>
        <taxon>Basidiomycota</taxon>
        <taxon>Agaricomycotina</taxon>
        <taxon>Agaricomycetes</taxon>
        <taxon>Agaricomycetidae</taxon>
        <taxon>Boletales</taxon>
        <taxon>Suillineae</taxon>
        <taxon>Suillaceae</taxon>
        <taxon>Suillus</taxon>
    </lineage>
</organism>
<evidence type="ECO:0000313" key="2">
    <source>
        <dbReference type="EMBL" id="KAG1903246.1"/>
    </source>
</evidence>
<dbReference type="RefSeq" id="XP_041228821.1">
    <property type="nucleotide sequence ID" value="XM_041366555.1"/>
</dbReference>
<dbReference type="GeneID" id="64660853"/>
<comment type="caution">
    <text evidence="2">The sequence shown here is derived from an EMBL/GenBank/DDBJ whole genome shotgun (WGS) entry which is preliminary data.</text>
</comment>
<feature type="compositionally biased region" description="Acidic residues" evidence="1">
    <location>
        <begin position="98"/>
        <end position="110"/>
    </location>
</feature>